<dbReference type="OrthoDB" id="6781220at2759"/>
<dbReference type="Proteomes" id="UP001152795">
    <property type="component" value="Unassembled WGS sequence"/>
</dbReference>
<gene>
    <name evidence="1" type="ORF">PACLA_8A016076</name>
</gene>
<dbReference type="EMBL" id="CACRXK020002445">
    <property type="protein sequence ID" value="CAB3994362.1"/>
    <property type="molecule type" value="Genomic_DNA"/>
</dbReference>
<proteinExistence type="predicted"/>
<evidence type="ECO:0000313" key="2">
    <source>
        <dbReference type="Proteomes" id="UP001152795"/>
    </source>
</evidence>
<accession>A0A7D9I1L8</accession>
<dbReference type="AlphaFoldDB" id="A0A7D9I1L8"/>
<organism evidence="1 2">
    <name type="scientific">Paramuricea clavata</name>
    <name type="common">Red gorgonian</name>
    <name type="synonym">Violescent sea-whip</name>
    <dbReference type="NCBI Taxonomy" id="317549"/>
    <lineage>
        <taxon>Eukaryota</taxon>
        <taxon>Metazoa</taxon>
        <taxon>Cnidaria</taxon>
        <taxon>Anthozoa</taxon>
        <taxon>Octocorallia</taxon>
        <taxon>Malacalcyonacea</taxon>
        <taxon>Plexauridae</taxon>
        <taxon>Paramuricea</taxon>
    </lineage>
</organism>
<reference evidence="1" key="1">
    <citation type="submission" date="2020-04" db="EMBL/GenBank/DDBJ databases">
        <authorList>
            <person name="Alioto T."/>
            <person name="Alioto T."/>
            <person name="Gomez Garrido J."/>
        </authorList>
    </citation>
    <scope>NUCLEOTIDE SEQUENCE</scope>
    <source>
        <strain evidence="1">A484AB</strain>
    </source>
</reference>
<sequence length="51" mass="6237">MEDEILVFSSYVDDFDYFNELKDLYNFSSIYNFCPEFTNSFLAKEYYTTEK</sequence>
<feature type="non-terminal residue" evidence="1">
    <location>
        <position position="51"/>
    </location>
</feature>
<name>A0A7D9I1L8_PARCT</name>
<protein>
    <submittedName>
        <fullName evidence="1">Uncharacterized protein</fullName>
    </submittedName>
</protein>
<comment type="caution">
    <text evidence="1">The sequence shown here is derived from an EMBL/GenBank/DDBJ whole genome shotgun (WGS) entry which is preliminary data.</text>
</comment>
<evidence type="ECO:0000313" key="1">
    <source>
        <dbReference type="EMBL" id="CAB3994362.1"/>
    </source>
</evidence>
<keyword evidence="2" id="KW-1185">Reference proteome</keyword>